<dbReference type="RefSeq" id="WP_109725577.1">
    <property type="nucleotide sequence ID" value="NZ_CACVSX010000054.1"/>
</dbReference>
<evidence type="ECO:0000256" key="1">
    <source>
        <dbReference type="SAM" id="MobiDB-lite"/>
    </source>
</evidence>
<organism evidence="2 3">
    <name type="scientific">Ruminococcus flavefaciens</name>
    <dbReference type="NCBI Taxonomy" id="1265"/>
    <lineage>
        <taxon>Bacteria</taxon>
        <taxon>Bacillati</taxon>
        <taxon>Bacillota</taxon>
        <taxon>Clostridia</taxon>
        <taxon>Eubacteriales</taxon>
        <taxon>Oscillospiraceae</taxon>
        <taxon>Ruminococcus</taxon>
    </lineage>
</organism>
<comment type="caution">
    <text evidence="2">The sequence shown here is derived from an EMBL/GenBank/DDBJ whole genome shotgun (WGS) entry which is preliminary data.</text>
</comment>
<evidence type="ECO:0000313" key="3">
    <source>
        <dbReference type="Proteomes" id="UP000245720"/>
    </source>
</evidence>
<protein>
    <recommendedName>
        <fullName evidence="4">WXG100 family type VII secretion target</fullName>
    </recommendedName>
</protein>
<proteinExistence type="predicted"/>
<reference evidence="2 3" key="1">
    <citation type="submission" date="2018-05" db="EMBL/GenBank/DDBJ databases">
        <title>The Hungate 1000. A catalogue of reference genomes from the rumen microbiome.</title>
        <authorList>
            <person name="Kelly W."/>
        </authorList>
    </citation>
    <scope>NUCLEOTIDE SEQUENCE [LARGE SCALE GENOMIC DNA]</scope>
    <source>
        <strain evidence="2 3">SAb67</strain>
    </source>
</reference>
<gene>
    <name evidence="2" type="ORF">IE37_00702</name>
</gene>
<accession>A0A315Y3G3</accession>
<dbReference type="EMBL" id="QGDI01000002">
    <property type="protein sequence ID" value="PWJ14716.1"/>
    <property type="molecule type" value="Genomic_DNA"/>
</dbReference>
<sequence>MAMGSTGTVNITPEMISAALSAVEEYESATDNLYTRLDTVVSNLIPGSFSGSAATGFETFYTSSIEPVTGQSVKDIIELLRNIINGINDAIPKDGDGLDDQLGTQNSSSGEGN</sequence>
<feature type="region of interest" description="Disordered" evidence="1">
    <location>
        <begin position="90"/>
        <end position="113"/>
    </location>
</feature>
<dbReference type="AlphaFoldDB" id="A0A315Y3G3"/>
<feature type="compositionally biased region" description="Polar residues" evidence="1">
    <location>
        <begin position="104"/>
        <end position="113"/>
    </location>
</feature>
<name>A0A315Y3G3_RUMFL</name>
<dbReference type="OrthoDB" id="2084036at2"/>
<dbReference type="Proteomes" id="UP000245720">
    <property type="component" value="Unassembled WGS sequence"/>
</dbReference>
<evidence type="ECO:0000313" key="2">
    <source>
        <dbReference type="EMBL" id="PWJ14716.1"/>
    </source>
</evidence>
<evidence type="ECO:0008006" key="4">
    <source>
        <dbReference type="Google" id="ProtNLM"/>
    </source>
</evidence>